<name>A0A699YWR6_HAELA</name>
<dbReference type="Proteomes" id="UP000485058">
    <property type="component" value="Unassembled WGS sequence"/>
</dbReference>
<dbReference type="EMBL" id="BLLF01000753">
    <property type="protein sequence ID" value="GFH14673.1"/>
    <property type="molecule type" value="Genomic_DNA"/>
</dbReference>
<gene>
    <name evidence="1" type="ORF">HaLaN_10775</name>
</gene>
<feature type="non-terminal residue" evidence="1">
    <location>
        <position position="44"/>
    </location>
</feature>
<dbReference type="AlphaFoldDB" id="A0A699YWR6"/>
<accession>A0A699YWR6</accession>
<comment type="caution">
    <text evidence="1">The sequence shown here is derived from an EMBL/GenBank/DDBJ whole genome shotgun (WGS) entry which is preliminary data.</text>
</comment>
<evidence type="ECO:0000313" key="1">
    <source>
        <dbReference type="EMBL" id="GFH14673.1"/>
    </source>
</evidence>
<protein>
    <submittedName>
        <fullName evidence="1">Uncharacterized protein</fullName>
    </submittedName>
</protein>
<organism evidence="1 2">
    <name type="scientific">Haematococcus lacustris</name>
    <name type="common">Green alga</name>
    <name type="synonym">Haematococcus pluvialis</name>
    <dbReference type="NCBI Taxonomy" id="44745"/>
    <lineage>
        <taxon>Eukaryota</taxon>
        <taxon>Viridiplantae</taxon>
        <taxon>Chlorophyta</taxon>
        <taxon>core chlorophytes</taxon>
        <taxon>Chlorophyceae</taxon>
        <taxon>CS clade</taxon>
        <taxon>Chlamydomonadales</taxon>
        <taxon>Haematococcaceae</taxon>
        <taxon>Haematococcus</taxon>
    </lineage>
</organism>
<reference evidence="1 2" key="1">
    <citation type="submission" date="2020-02" db="EMBL/GenBank/DDBJ databases">
        <title>Draft genome sequence of Haematococcus lacustris strain NIES-144.</title>
        <authorList>
            <person name="Morimoto D."/>
            <person name="Nakagawa S."/>
            <person name="Yoshida T."/>
            <person name="Sawayama S."/>
        </authorList>
    </citation>
    <scope>NUCLEOTIDE SEQUENCE [LARGE SCALE GENOMIC DNA]</scope>
    <source>
        <strain evidence="1 2">NIES-144</strain>
    </source>
</reference>
<evidence type="ECO:0000313" key="2">
    <source>
        <dbReference type="Proteomes" id="UP000485058"/>
    </source>
</evidence>
<sequence length="44" mass="4850">MLLPASHVLVQQAKDTSEAQEMEALLADLAESQLNMASNLFPRH</sequence>
<proteinExistence type="predicted"/>
<keyword evidence="2" id="KW-1185">Reference proteome</keyword>